<feature type="region of interest" description="Disordered" evidence="1">
    <location>
        <begin position="1"/>
        <end position="23"/>
    </location>
</feature>
<feature type="transmembrane region" description="Helical" evidence="2">
    <location>
        <begin position="403"/>
        <end position="421"/>
    </location>
</feature>
<keyword evidence="2" id="KW-0472">Membrane</keyword>
<evidence type="ECO:0000313" key="3">
    <source>
        <dbReference type="EMBL" id="AUF82648.1"/>
    </source>
</evidence>
<feature type="compositionally biased region" description="Low complexity" evidence="1">
    <location>
        <begin position="113"/>
        <end position="124"/>
    </location>
</feature>
<evidence type="ECO:0000313" key="4">
    <source>
        <dbReference type="Proteomes" id="UP000244773"/>
    </source>
</evidence>
<name>A0A2P0VP10_9VIRU</name>
<organism evidence="3">
    <name type="scientific">Tetraselmis virus 1</name>
    <dbReference type="NCBI Taxonomy" id="2060617"/>
    <lineage>
        <taxon>Viruses</taxon>
        <taxon>Varidnaviria</taxon>
        <taxon>Bamfordvirae</taxon>
        <taxon>Nucleocytoviricota</taxon>
        <taxon>Megaviricetes</taxon>
        <taxon>Imitervirales</taxon>
        <taxon>Allomimiviridae</taxon>
        <taxon>Oceanusvirus</taxon>
        <taxon>Oceanusvirus kaneohense</taxon>
    </lineage>
</organism>
<dbReference type="Proteomes" id="UP000244773">
    <property type="component" value="Segment"/>
</dbReference>
<keyword evidence="4" id="KW-1185">Reference proteome</keyword>
<keyword evidence="2" id="KW-1133">Transmembrane helix</keyword>
<protein>
    <submittedName>
        <fullName evidence="3">Uncharacterized protein</fullName>
    </submittedName>
</protein>
<sequence>MRVSKHTKGGEDASKTESSSAVNAEYSRDYVENITEFAKYVNTVIYPNFIRNISEIERTASKDVIFQHDANREAAKQANDIKQAEKALNEAKAKLGAEQLKLETALKRKNQQNKKNNNQSGGNSEIEKLQTNVARYKQDVASAKAKYERSLSEKKKEKPPPIVEVYVNALEKFDRASLDFLQSIRNQANFVIKSRSDGPIKQIEDEVYATIEASLDTLFDSIQDRFKLKLRDSSGLKFLMSVVNTDKSYIEEYYTNKSDKFQEKISRVSILNGVIQDIDEQVNVFEEAYGDLRTDITEKLSEPINLFSSLRQYDLTVIYILKLCRIGMAFAASFVSTRIFENAYVERLSKNTNEPPDLKWMVVMYLALQSIFDLILIGVTYLVSTVMPMQLDIAIIKDFMVDTVAGMSMTMISAFPIADIIQDRKYFEYNTNSPRALRLLKNLLFSVSVIHAVIPYFYLTGPFYIQYKEAKDDVQSNNAETPV</sequence>
<dbReference type="EMBL" id="KY322437">
    <property type="protein sequence ID" value="AUF82648.1"/>
    <property type="molecule type" value="Genomic_DNA"/>
</dbReference>
<evidence type="ECO:0000256" key="2">
    <source>
        <dbReference type="SAM" id="Phobius"/>
    </source>
</evidence>
<evidence type="ECO:0000256" key="1">
    <source>
        <dbReference type="SAM" id="MobiDB-lite"/>
    </source>
</evidence>
<feature type="transmembrane region" description="Helical" evidence="2">
    <location>
        <begin position="317"/>
        <end position="340"/>
    </location>
</feature>
<feature type="region of interest" description="Disordered" evidence="1">
    <location>
        <begin position="106"/>
        <end position="126"/>
    </location>
</feature>
<feature type="transmembrane region" description="Helical" evidence="2">
    <location>
        <begin position="442"/>
        <end position="459"/>
    </location>
</feature>
<reference evidence="3" key="1">
    <citation type="journal article" date="2018" name="Virology">
        <title>A giant virus infecting green algae encodes key fermentation genes.</title>
        <authorList>
            <person name="Schvarcz C.R."/>
            <person name="Steward G.F."/>
        </authorList>
    </citation>
    <scope>NUCLEOTIDE SEQUENCE [LARGE SCALE GENOMIC DNA]</scope>
</reference>
<proteinExistence type="predicted"/>
<dbReference type="Gene3D" id="1.20.1270.60">
    <property type="entry name" value="Arfaptin homology (AH) domain/BAR domain"/>
    <property type="match status" value="1"/>
</dbReference>
<keyword evidence="2" id="KW-0812">Transmembrane</keyword>
<gene>
    <name evidence="3" type="ORF">TetV_566</name>
</gene>
<accession>A0A2P0VP10</accession>
<dbReference type="InterPro" id="IPR027267">
    <property type="entry name" value="AH/BAR_dom_sf"/>
</dbReference>
<feature type="transmembrane region" description="Helical" evidence="2">
    <location>
        <begin position="360"/>
        <end position="383"/>
    </location>
</feature>